<dbReference type="EMBL" id="MHOH01000017">
    <property type="protein sequence ID" value="OGZ60569.1"/>
    <property type="molecule type" value="Genomic_DNA"/>
</dbReference>
<evidence type="ECO:0000256" key="1">
    <source>
        <dbReference type="SAM" id="Phobius"/>
    </source>
</evidence>
<feature type="transmembrane region" description="Helical" evidence="1">
    <location>
        <begin position="21"/>
        <end position="43"/>
    </location>
</feature>
<protein>
    <recommendedName>
        <fullName evidence="2">YdbS-like PH domain-containing protein</fullName>
    </recommendedName>
</protein>
<dbReference type="InterPro" id="IPR005182">
    <property type="entry name" value="YdbS-like_PH"/>
</dbReference>
<keyword evidence="1" id="KW-0812">Transmembrane</keyword>
<evidence type="ECO:0000313" key="3">
    <source>
        <dbReference type="EMBL" id="OGZ60569.1"/>
    </source>
</evidence>
<sequence length="176" mass="20420">MIELLDGEKIILQKRRHWYAIASESSVLFFAAFVPIAVFAWFVLGLPYEAVKQALPLAIFALASWLLVIWIIFFIYWTNYYLDILIVTNKRVIDIEQRGLFSRDIAETSVVNIQDIKIEILGILATLWDFGNIHIQTAGETREMIVRDIANPHEVRKRISEQHHGTLYKEDTLFNA</sequence>
<comment type="caution">
    <text evidence="3">The sequence shown here is derived from an EMBL/GenBank/DDBJ whole genome shotgun (WGS) entry which is preliminary data.</text>
</comment>
<gene>
    <name evidence="3" type="ORF">A2919_01670</name>
</gene>
<accession>A0A1G2HDU5</accession>
<organism evidence="3 4">
    <name type="scientific">Candidatus Spechtbacteria bacterium RIFCSPLOWO2_01_FULL_43_12</name>
    <dbReference type="NCBI Taxonomy" id="1802162"/>
    <lineage>
        <taxon>Bacteria</taxon>
        <taxon>Candidatus Spechtiibacteriota</taxon>
    </lineage>
</organism>
<reference evidence="3 4" key="1">
    <citation type="journal article" date="2016" name="Nat. Commun.">
        <title>Thousands of microbial genomes shed light on interconnected biogeochemical processes in an aquifer system.</title>
        <authorList>
            <person name="Anantharaman K."/>
            <person name="Brown C.T."/>
            <person name="Hug L.A."/>
            <person name="Sharon I."/>
            <person name="Castelle C.J."/>
            <person name="Probst A.J."/>
            <person name="Thomas B.C."/>
            <person name="Singh A."/>
            <person name="Wilkins M.J."/>
            <person name="Karaoz U."/>
            <person name="Brodie E.L."/>
            <person name="Williams K.H."/>
            <person name="Hubbard S.S."/>
            <person name="Banfield J.F."/>
        </authorList>
    </citation>
    <scope>NUCLEOTIDE SEQUENCE [LARGE SCALE GENOMIC DNA]</scope>
</reference>
<dbReference type="Proteomes" id="UP000178835">
    <property type="component" value="Unassembled WGS sequence"/>
</dbReference>
<evidence type="ECO:0000259" key="2">
    <source>
        <dbReference type="Pfam" id="PF03703"/>
    </source>
</evidence>
<dbReference type="PANTHER" id="PTHR37938:SF1">
    <property type="entry name" value="BLL0215 PROTEIN"/>
    <property type="match status" value="1"/>
</dbReference>
<dbReference type="PANTHER" id="PTHR37938">
    <property type="entry name" value="BLL0215 PROTEIN"/>
    <property type="match status" value="1"/>
</dbReference>
<name>A0A1G2HDU5_9BACT</name>
<feature type="transmembrane region" description="Helical" evidence="1">
    <location>
        <begin position="55"/>
        <end position="77"/>
    </location>
</feature>
<proteinExistence type="predicted"/>
<keyword evidence="1" id="KW-0472">Membrane</keyword>
<dbReference type="AlphaFoldDB" id="A0A1G2HDU5"/>
<dbReference type="Pfam" id="PF03703">
    <property type="entry name" value="bPH_2"/>
    <property type="match status" value="1"/>
</dbReference>
<evidence type="ECO:0000313" key="4">
    <source>
        <dbReference type="Proteomes" id="UP000178835"/>
    </source>
</evidence>
<feature type="domain" description="YdbS-like PH" evidence="2">
    <location>
        <begin position="87"/>
        <end position="159"/>
    </location>
</feature>
<keyword evidence="1" id="KW-1133">Transmembrane helix</keyword>